<name>A0A5B6VCP1_9ROSI</name>
<comment type="caution">
    <text evidence="2">The sequence shown here is derived from an EMBL/GenBank/DDBJ whole genome shotgun (WGS) entry which is preliminary data.</text>
</comment>
<evidence type="ECO:0000256" key="1">
    <source>
        <dbReference type="SAM" id="MobiDB-lite"/>
    </source>
</evidence>
<protein>
    <submittedName>
        <fullName evidence="2">Uncharacterized protein</fullName>
    </submittedName>
</protein>
<evidence type="ECO:0000313" key="2">
    <source>
        <dbReference type="EMBL" id="KAA3466791.1"/>
    </source>
</evidence>
<reference evidence="3" key="1">
    <citation type="journal article" date="2019" name="Plant Biotechnol. J.">
        <title>Genome sequencing of the Australian wild diploid species Gossypium australe highlights disease resistance and delayed gland morphogenesis.</title>
        <authorList>
            <person name="Cai Y."/>
            <person name="Cai X."/>
            <person name="Wang Q."/>
            <person name="Wang P."/>
            <person name="Zhang Y."/>
            <person name="Cai C."/>
            <person name="Xu Y."/>
            <person name="Wang K."/>
            <person name="Zhou Z."/>
            <person name="Wang C."/>
            <person name="Geng S."/>
            <person name="Li B."/>
            <person name="Dong Q."/>
            <person name="Hou Y."/>
            <person name="Wang H."/>
            <person name="Ai P."/>
            <person name="Liu Z."/>
            <person name="Yi F."/>
            <person name="Sun M."/>
            <person name="An G."/>
            <person name="Cheng J."/>
            <person name="Zhang Y."/>
            <person name="Shi Q."/>
            <person name="Xie Y."/>
            <person name="Shi X."/>
            <person name="Chang Y."/>
            <person name="Huang F."/>
            <person name="Chen Y."/>
            <person name="Hong S."/>
            <person name="Mi L."/>
            <person name="Sun Q."/>
            <person name="Zhang L."/>
            <person name="Zhou B."/>
            <person name="Peng R."/>
            <person name="Zhang X."/>
            <person name="Liu F."/>
        </authorList>
    </citation>
    <scope>NUCLEOTIDE SEQUENCE [LARGE SCALE GENOMIC DNA]</scope>
    <source>
        <strain evidence="3">cv. PA1801</strain>
    </source>
</reference>
<organism evidence="2 3">
    <name type="scientific">Gossypium australe</name>
    <dbReference type="NCBI Taxonomy" id="47621"/>
    <lineage>
        <taxon>Eukaryota</taxon>
        <taxon>Viridiplantae</taxon>
        <taxon>Streptophyta</taxon>
        <taxon>Embryophyta</taxon>
        <taxon>Tracheophyta</taxon>
        <taxon>Spermatophyta</taxon>
        <taxon>Magnoliopsida</taxon>
        <taxon>eudicotyledons</taxon>
        <taxon>Gunneridae</taxon>
        <taxon>Pentapetalae</taxon>
        <taxon>rosids</taxon>
        <taxon>malvids</taxon>
        <taxon>Malvales</taxon>
        <taxon>Malvaceae</taxon>
        <taxon>Malvoideae</taxon>
        <taxon>Gossypium</taxon>
    </lineage>
</organism>
<dbReference type="EMBL" id="SMMG02000007">
    <property type="protein sequence ID" value="KAA3466791.1"/>
    <property type="molecule type" value="Genomic_DNA"/>
</dbReference>
<evidence type="ECO:0000313" key="3">
    <source>
        <dbReference type="Proteomes" id="UP000325315"/>
    </source>
</evidence>
<dbReference type="AlphaFoldDB" id="A0A5B6VCP1"/>
<dbReference type="Proteomes" id="UP000325315">
    <property type="component" value="Unassembled WGS sequence"/>
</dbReference>
<feature type="region of interest" description="Disordered" evidence="1">
    <location>
        <begin position="20"/>
        <end position="40"/>
    </location>
</feature>
<accession>A0A5B6VCP1</accession>
<proteinExistence type="predicted"/>
<gene>
    <name evidence="2" type="ORF">EPI10_001858</name>
</gene>
<keyword evidence="3" id="KW-1185">Reference proteome</keyword>
<sequence>MQDETHLSFRQQAKAMKSSALGEWEAAKKVPSRRRSKTVGTWNEHWDAPVTLSGQARPSRPWCNGVVRVVPTWFNLVFPVL</sequence>